<comment type="function">
    <text evidence="11">Catalytic component of the SWR1 complex which mediates the ATP-dependent exchange of histone H2A for the H2A variant HZT1 leading to transcriptional regulation of selected genes by chromatin remodeling.</text>
</comment>
<keyword evidence="10" id="KW-0539">Nucleus</keyword>
<keyword evidence="9" id="KW-0238">DNA-binding</keyword>
<dbReference type="EC" id="3.6.4.12" evidence="3"/>
<dbReference type="FunFam" id="1.20.5.1190:FF:000005">
    <property type="entry name" value="ISWI chromatin-remodeling complex ATPase ISW1"/>
    <property type="match status" value="1"/>
</dbReference>
<reference evidence="17 18" key="1">
    <citation type="submission" date="2018-06" db="EMBL/GenBank/DDBJ databases">
        <title>Whole genome sequencing of Candida tropicalis (genome annotated by CSBL at Korea University).</title>
        <authorList>
            <person name="Ahn J."/>
        </authorList>
    </citation>
    <scope>NUCLEOTIDE SEQUENCE [LARGE SCALE GENOMIC DNA]</scope>
    <source>
        <strain evidence="17 18">ATCC 20962</strain>
    </source>
</reference>
<evidence type="ECO:0000256" key="2">
    <source>
        <dbReference type="ARBA" id="ARBA00009220"/>
    </source>
</evidence>
<dbReference type="GO" id="GO:0016887">
    <property type="term" value="F:ATP hydrolysis activity"/>
    <property type="evidence" value="ECO:0007669"/>
    <property type="project" value="TreeGrafter"/>
</dbReference>
<dbReference type="InterPro" id="IPR049730">
    <property type="entry name" value="SNF2/RAD54-like_C"/>
</dbReference>
<organism evidence="17 18">
    <name type="scientific">Candida viswanathii</name>
    <dbReference type="NCBI Taxonomy" id="5486"/>
    <lineage>
        <taxon>Eukaryota</taxon>
        <taxon>Fungi</taxon>
        <taxon>Dikarya</taxon>
        <taxon>Ascomycota</taxon>
        <taxon>Saccharomycotina</taxon>
        <taxon>Pichiomycetes</taxon>
        <taxon>Debaryomycetaceae</taxon>
        <taxon>Candida/Lodderomyces clade</taxon>
        <taxon>Candida</taxon>
    </lineage>
</organism>
<dbReference type="PANTHER" id="PTHR45623:SF49">
    <property type="entry name" value="SWI_SNF-RELATED MATRIX-ASSOCIATED ACTIN-DEPENDENT REGULATOR OF CHROMATIN SUBFAMILY A MEMBER 5"/>
    <property type="match status" value="1"/>
</dbReference>
<feature type="coiled-coil region" evidence="14">
    <location>
        <begin position="718"/>
        <end position="745"/>
    </location>
</feature>
<dbReference type="FunFam" id="3.40.50.10810:FF:000005">
    <property type="entry name" value="Photoperiod-independent early flowering 1"/>
    <property type="match status" value="1"/>
</dbReference>
<evidence type="ECO:0000256" key="9">
    <source>
        <dbReference type="ARBA" id="ARBA00023125"/>
    </source>
</evidence>
<dbReference type="GO" id="GO:0003677">
    <property type="term" value="F:DNA binding"/>
    <property type="evidence" value="ECO:0007669"/>
    <property type="project" value="UniProtKB-KW"/>
</dbReference>
<dbReference type="SUPFAM" id="SSF52540">
    <property type="entry name" value="P-loop containing nucleoside triphosphate hydrolases"/>
    <property type="match status" value="2"/>
</dbReference>
<protein>
    <recommendedName>
        <fullName evidence="12">Helicase SWR1</fullName>
        <ecNumber evidence="3">3.6.4.12</ecNumber>
    </recommendedName>
    <alternativeName>
        <fullName evidence="13">Helicase swr1</fullName>
    </alternativeName>
</protein>
<proteinExistence type="inferred from homology"/>
<dbReference type="InterPro" id="IPR000330">
    <property type="entry name" value="SNF2_N"/>
</dbReference>
<evidence type="ECO:0000256" key="3">
    <source>
        <dbReference type="ARBA" id="ARBA00012551"/>
    </source>
</evidence>
<dbReference type="PROSITE" id="PS51192">
    <property type="entry name" value="HELICASE_ATP_BIND_1"/>
    <property type="match status" value="1"/>
</dbReference>
<evidence type="ECO:0000256" key="8">
    <source>
        <dbReference type="ARBA" id="ARBA00022853"/>
    </source>
</evidence>
<dbReference type="Gene3D" id="3.40.50.10810">
    <property type="entry name" value="Tandem AAA-ATPase domain"/>
    <property type="match status" value="1"/>
</dbReference>
<dbReference type="GO" id="GO:0031491">
    <property type="term" value="F:nucleosome binding"/>
    <property type="evidence" value="ECO:0007669"/>
    <property type="project" value="InterPro"/>
</dbReference>
<dbReference type="Gene3D" id="1.20.5.1190">
    <property type="entry name" value="iswi atpase"/>
    <property type="match status" value="1"/>
</dbReference>
<feature type="region of interest" description="Disordered" evidence="15">
    <location>
        <begin position="584"/>
        <end position="603"/>
    </location>
</feature>
<name>A0A367XQ51_9ASCO</name>
<dbReference type="Proteomes" id="UP000253472">
    <property type="component" value="Unassembled WGS sequence"/>
</dbReference>
<dbReference type="SMART" id="SM00487">
    <property type="entry name" value="DEXDc"/>
    <property type="match status" value="1"/>
</dbReference>
<dbReference type="InterPro" id="IPR015194">
    <property type="entry name" value="ISWI_HAND-dom"/>
</dbReference>
<evidence type="ECO:0000256" key="12">
    <source>
        <dbReference type="ARBA" id="ARBA00040599"/>
    </source>
</evidence>
<dbReference type="CDD" id="cd18793">
    <property type="entry name" value="SF2_C_SNF"/>
    <property type="match status" value="1"/>
</dbReference>
<evidence type="ECO:0000313" key="18">
    <source>
        <dbReference type="Proteomes" id="UP000253472"/>
    </source>
</evidence>
<dbReference type="InterPro" id="IPR038718">
    <property type="entry name" value="SNF2-like_sf"/>
</dbReference>
<keyword evidence="5" id="KW-0378">Hydrolase</keyword>
<dbReference type="Gene3D" id="1.10.1040.30">
    <property type="entry name" value="ISWI, HAND domain"/>
    <property type="match status" value="1"/>
</dbReference>
<dbReference type="InterPro" id="IPR015195">
    <property type="entry name" value="SLIDE"/>
</dbReference>
<keyword evidence="14" id="KW-0175">Coiled coil</keyword>
<dbReference type="EMBL" id="QLNQ01000029">
    <property type="protein sequence ID" value="RCK55747.1"/>
    <property type="molecule type" value="Genomic_DNA"/>
</dbReference>
<feature type="domain" description="Helicase ATP-binding" evidence="16">
    <location>
        <begin position="114"/>
        <end position="279"/>
    </location>
</feature>
<dbReference type="AlphaFoldDB" id="A0A367XQ51"/>
<keyword evidence="7" id="KW-0067">ATP-binding</keyword>
<dbReference type="Pfam" id="PF09111">
    <property type="entry name" value="SLIDE"/>
    <property type="match status" value="1"/>
</dbReference>
<evidence type="ECO:0000256" key="14">
    <source>
        <dbReference type="SAM" id="Coils"/>
    </source>
</evidence>
<evidence type="ECO:0000256" key="10">
    <source>
        <dbReference type="ARBA" id="ARBA00023242"/>
    </source>
</evidence>
<evidence type="ECO:0000259" key="16">
    <source>
        <dbReference type="PROSITE" id="PS51192"/>
    </source>
</evidence>
<dbReference type="GO" id="GO:0000785">
    <property type="term" value="C:chromatin"/>
    <property type="evidence" value="ECO:0007669"/>
    <property type="project" value="TreeGrafter"/>
</dbReference>
<dbReference type="GO" id="GO:0140658">
    <property type="term" value="F:ATP-dependent chromatin remodeler activity"/>
    <property type="evidence" value="ECO:0007669"/>
    <property type="project" value="TreeGrafter"/>
</dbReference>
<feature type="region of interest" description="Disordered" evidence="15">
    <location>
        <begin position="1"/>
        <end position="28"/>
    </location>
</feature>
<keyword evidence="4" id="KW-0547">Nucleotide-binding</keyword>
<keyword evidence="8" id="KW-0156">Chromatin regulator</keyword>
<accession>A0A367XQ51</accession>
<dbReference type="Pfam" id="PF00176">
    <property type="entry name" value="SNF2-rel_dom"/>
    <property type="match status" value="1"/>
</dbReference>
<dbReference type="STRING" id="5486.A0A367XQ51"/>
<keyword evidence="18" id="KW-1185">Reference proteome</keyword>
<comment type="similarity">
    <text evidence="2">Belongs to the SNF2/RAD54 helicase family. SWR1 subfamily.</text>
</comment>
<evidence type="ECO:0000256" key="13">
    <source>
        <dbReference type="ARBA" id="ARBA00074297"/>
    </source>
</evidence>
<dbReference type="SUPFAM" id="SSF101224">
    <property type="entry name" value="HAND domain of the nucleosome remodeling ATPase ISWI"/>
    <property type="match status" value="1"/>
</dbReference>
<dbReference type="InterPro" id="IPR036306">
    <property type="entry name" value="ISWI_HAND-dom_sf"/>
</dbReference>
<evidence type="ECO:0000313" key="17">
    <source>
        <dbReference type="EMBL" id="RCK55747.1"/>
    </source>
</evidence>
<dbReference type="InterPro" id="IPR009057">
    <property type="entry name" value="Homeodomain-like_sf"/>
</dbReference>
<feature type="compositionally biased region" description="Polar residues" evidence="15">
    <location>
        <begin position="17"/>
        <end position="28"/>
    </location>
</feature>
<evidence type="ECO:0000256" key="5">
    <source>
        <dbReference type="ARBA" id="ARBA00022801"/>
    </source>
</evidence>
<dbReference type="Gene3D" id="1.10.10.60">
    <property type="entry name" value="Homeodomain-like"/>
    <property type="match status" value="2"/>
</dbReference>
<dbReference type="GO" id="GO:0005634">
    <property type="term" value="C:nucleus"/>
    <property type="evidence" value="ECO:0007669"/>
    <property type="project" value="UniProtKB-SubCell"/>
</dbReference>
<dbReference type="PANTHER" id="PTHR45623">
    <property type="entry name" value="CHROMODOMAIN-HELICASE-DNA-BINDING PROTEIN 3-RELATED-RELATED"/>
    <property type="match status" value="1"/>
</dbReference>
<dbReference type="GO" id="GO:0034728">
    <property type="term" value="P:nucleosome organization"/>
    <property type="evidence" value="ECO:0007669"/>
    <property type="project" value="TreeGrafter"/>
</dbReference>
<dbReference type="OrthoDB" id="5857104at2759"/>
<dbReference type="GO" id="GO:0003678">
    <property type="term" value="F:DNA helicase activity"/>
    <property type="evidence" value="ECO:0007669"/>
    <property type="project" value="UniProtKB-EC"/>
</dbReference>
<dbReference type="GO" id="GO:0042393">
    <property type="term" value="F:histone binding"/>
    <property type="evidence" value="ECO:0007669"/>
    <property type="project" value="TreeGrafter"/>
</dbReference>
<sequence length="812" mass="95335">MSSTEATPSLDVAEGLQPNTDFSFENNKTKYFTKSEKQQVDIEKTSNRFKYLLGLTGLFRHFIEAKANKDPLFRKLQKGSDASKRRRKTEKEEDAELLKDERSTSTLSSLNWLISLFENNLSGILADEMGLGKTLQTISFLGYLRYIKGINGPHLVVTPKSTLDNWQREFNRWIPDIKVLILQGDKDERAELIKNKVMLCEFDVIIASYEIVIREKSTLKKFDWEYIVIDEAHRIKNEESLLSQIIRMFHSKNRLLITGTPLQNNLHVFADNESFDEWFQKEDQEEEEQDQVISQLHKVLKPFLLRRIKADVEKSLLPKKELNVYMKMAPMQKDLYKKILEKDIDAESKTRLLNIVMQLRKCCNHPYLFEGVEPGPPYTTDEHLVFNSQKMLILDQMLKKFQQEDQEINAIDEYNKPGSENLYFINHPCWWLGINLTTADIVIFDLQAMDRAHRIGQTKQVKVFRFITENAIEEKVLERAAQKLRLDQLVIQQGRNAAGLDGQQSNKAASKNELLDLIQFGAADMFHKGEASAEGESSVDIEEILKRFKKKELGIRLPVVELGKRERKENYSVDTYYRDVFNAGSNKSSSTTSRSGPKPPKQLNIYDHQFYPAKVLELYELEKNYYRKQINYKVPLKRARKEQQLEQEEIDNSRPLTDEERALKEELMTQGFSNWNRRDFHHFILVCTKYGRNSIRLIAQEFEDKTEDEVQYQEIDGYERYINQIEQGEEKIIKIKVQKEALRRKLSQYKYPLQELVLKYPPAATNKRVFSDEEDRFLLVQLEAIRQSPLFQFDFFFQTRNSGDCREDARRY</sequence>
<feature type="region of interest" description="Disordered" evidence="15">
    <location>
        <begin position="76"/>
        <end position="98"/>
    </location>
</feature>
<comment type="caution">
    <text evidence="17">The sequence shown here is derived from an EMBL/GenBank/DDBJ whole genome shotgun (WGS) entry which is preliminary data.</text>
</comment>
<feature type="compositionally biased region" description="Low complexity" evidence="15">
    <location>
        <begin position="584"/>
        <end position="596"/>
    </location>
</feature>
<evidence type="ECO:0000256" key="1">
    <source>
        <dbReference type="ARBA" id="ARBA00004123"/>
    </source>
</evidence>
<dbReference type="InterPro" id="IPR027417">
    <property type="entry name" value="P-loop_NTPase"/>
</dbReference>
<comment type="subcellular location">
    <subcellularLocation>
        <location evidence="1">Nucleus</location>
    </subcellularLocation>
</comment>
<evidence type="ECO:0000256" key="4">
    <source>
        <dbReference type="ARBA" id="ARBA00022741"/>
    </source>
</evidence>
<evidence type="ECO:0000256" key="11">
    <source>
        <dbReference type="ARBA" id="ARBA00037570"/>
    </source>
</evidence>
<dbReference type="GO" id="GO:0005524">
    <property type="term" value="F:ATP binding"/>
    <property type="evidence" value="ECO:0007669"/>
    <property type="project" value="UniProtKB-KW"/>
</dbReference>
<keyword evidence="6" id="KW-0347">Helicase</keyword>
<gene>
    <name evidence="17" type="primary">ISW1</name>
    <name evidence="17" type="ORF">Cantr_05756</name>
</gene>
<dbReference type="Gene3D" id="3.40.50.300">
    <property type="entry name" value="P-loop containing nucleotide triphosphate hydrolases"/>
    <property type="match status" value="2"/>
</dbReference>
<evidence type="ECO:0000256" key="15">
    <source>
        <dbReference type="SAM" id="MobiDB-lite"/>
    </source>
</evidence>
<dbReference type="Pfam" id="PF09110">
    <property type="entry name" value="HAND"/>
    <property type="match status" value="1"/>
</dbReference>
<dbReference type="SUPFAM" id="SSF46689">
    <property type="entry name" value="Homeodomain-like"/>
    <property type="match status" value="2"/>
</dbReference>
<dbReference type="InterPro" id="IPR014001">
    <property type="entry name" value="Helicase_ATP-bd"/>
</dbReference>
<evidence type="ECO:0000256" key="7">
    <source>
        <dbReference type="ARBA" id="ARBA00022840"/>
    </source>
</evidence>
<evidence type="ECO:0000256" key="6">
    <source>
        <dbReference type="ARBA" id="ARBA00022806"/>
    </source>
</evidence>